<proteinExistence type="predicted"/>
<reference evidence="2 3" key="1">
    <citation type="submission" date="2016-10" db="EMBL/GenBank/DDBJ databases">
        <authorList>
            <person name="de Groot N.N."/>
        </authorList>
    </citation>
    <scope>NUCLEOTIDE SEQUENCE [LARGE SCALE GENOMIC DNA]</scope>
    <source>
        <strain evidence="2 3">CGMCC 4.2022</strain>
    </source>
</reference>
<keyword evidence="3" id="KW-1185">Reference proteome</keyword>
<organism evidence="2 3">
    <name type="scientific">Actinacidiphila guanduensis</name>
    <dbReference type="NCBI Taxonomy" id="310781"/>
    <lineage>
        <taxon>Bacteria</taxon>
        <taxon>Bacillati</taxon>
        <taxon>Actinomycetota</taxon>
        <taxon>Actinomycetes</taxon>
        <taxon>Kitasatosporales</taxon>
        <taxon>Streptomycetaceae</taxon>
        <taxon>Actinacidiphila</taxon>
    </lineage>
</organism>
<sequence length="91" mass="9448">MTAGWRNLAIGTLGLTCATNIASALRHNPRNPPDAPSPSSASHEHKTYVTRASLPPCPGDLLGVGDDDDLTDVGVFHGRAEEEVGDVLTSG</sequence>
<dbReference type="Proteomes" id="UP000199341">
    <property type="component" value="Unassembled WGS sequence"/>
</dbReference>
<gene>
    <name evidence="2" type="ORF">SAMN05216259_104523</name>
</gene>
<evidence type="ECO:0000313" key="2">
    <source>
        <dbReference type="EMBL" id="SDN56194.1"/>
    </source>
</evidence>
<protein>
    <submittedName>
        <fullName evidence="2">Uncharacterized protein</fullName>
    </submittedName>
</protein>
<accession>A0A1H0CE60</accession>
<evidence type="ECO:0000256" key="1">
    <source>
        <dbReference type="SAM" id="MobiDB-lite"/>
    </source>
</evidence>
<feature type="region of interest" description="Disordered" evidence="1">
    <location>
        <begin position="24"/>
        <end position="65"/>
    </location>
</feature>
<name>A0A1H0CE60_9ACTN</name>
<dbReference type="AlphaFoldDB" id="A0A1H0CE60"/>
<dbReference type="EMBL" id="FNIE01000004">
    <property type="protein sequence ID" value="SDN56194.1"/>
    <property type="molecule type" value="Genomic_DNA"/>
</dbReference>
<evidence type="ECO:0000313" key="3">
    <source>
        <dbReference type="Proteomes" id="UP000199341"/>
    </source>
</evidence>